<feature type="transmembrane region" description="Helical" evidence="6">
    <location>
        <begin position="202"/>
        <end position="225"/>
    </location>
</feature>
<dbReference type="GO" id="GO:0005384">
    <property type="term" value="F:manganese ion transmembrane transporter activity"/>
    <property type="evidence" value="ECO:0007669"/>
    <property type="project" value="TreeGrafter"/>
</dbReference>
<gene>
    <name evidence="7" type="ORF">UTRI_06072</name>
</gene>
<feature type="region of interest" description="Disordered" evidence="5">
    <location>
        <begin position="1"/>
        <end position="24"/>
    </location>
</feature>
<dbReference type="GO" id="GO:0030026">
    <property type="term" value="P:intracellular manganese ion homeostasis"/>
    <property type="evidence" value="ECO:0007669"/>
    <property type="project" value="TreeGrafter"/>
</dbReference>
<evidence type="ECO:0000256" key="2">
    <source>
        <dbReference type="ARBA" id="ARBA00022692"/>
    </source>
</evidence>
<feature type="compositionally biased region" description="Low complexity" evidence="5">
    <location>
        <begin position="628"/>
        <end position="652"/>
    </location>
</feature>
<feature type="compositionally biased region" description="Polar residues" evidence="5">
    <location>
        <begin position="1"/>
        <end position="16"/>
    </location>
</feature>
<feature type="transmembrane region" description="Helical" evidence="6">
    <location>
        <begin position="482"/>
        <end position="500"/>
    </location>
</feature>
<feature type="transmembrane region" description="Helical" evidence="6">
    <location>
        <begin position="73"/>
        <end position="94"/>
    </location>
</feature>
<dbReference type="PANTHER" id="PTHR11706">
    <property type="entry name" value="SOLUTE CARRIER PROTEIN FAMILY 11 MEMBER"/>
    <property type="match status" value="1"/>
</dbReference>
<evidence type="ECO:0000256" key="5">
    <source>
        <dbReference type="SAM" id="MobiDB-lite"/>
    </source>
</evidence>
<accession>A0A5C3EEQ5</accession>
<dbReference type="PRINTS" id="PR00447">
    <property type="entry name" value="NATRESASSCMP"/>
</dbReference>
<keyword evidence="2 6" id="KW-0812">Transmembrane</keyword>
<feature type="transmembrane region" description="Helical" evidence="6">
    <location>
        <begin position="439"/>
        <end position="462"/>
    </location>
</feature>
<feature type="transmembrane region" description="Helical" evidence="6">
    <location>
        <begin position="168"/>
        <end position="190"/>
    </location>
</feature>
<dbReference type="GO" id="GO:0034755">
    <property type="term" value="P:iron ion transmembrane transport"/>
    <property type="evidence" value="ECO:0007669"/>
    <property type="project" value="TreeGrafter"/>
</dbReference>
<dbReference type="GO" id="GO:0005886">
    <property type="term" value="C:plasma membrane"/>
    <property type="evidence" value="ECO:0007669"/>
    <property type="project" value="TreeGrafter"/>
</dbReference>
<feature type="transmembrane region" description="Helical" evidence="6">
    <location>
        <begin position="245"/>
        <end position="266"/>
    </location>
</feature>
<evidence type="ECO:0000256" key="3">
    <source>
        <dbReference type="ARBA" id="ARBA00022989"/>
    </source>
</evidence>
<keyword evidence="4 6" id="KW-0472">Membrane</keyword>
<dbReference type="NCBIfam" id="NF037982">
    <property type="entry name" value="Nramp_1"/>
    <property type="match status" value="2"/>
</dbReference>
<feature type="transmembrane region" description="Helical" evidence="6">
    <location>
        <begin position="512"/>
        <end position="531"/>
    </location>
</feature>
<dbReference type="Pfam" id="PF01566">
    <property type="entry name" value="Nramp"/>
    <property type="match status" value="2"/>
</dbReference>
<keyword evidence="8" id="KW-1185">Reference proteome</keyword>
<dbReference type="PANTHER" id="PTHR11706:SF101">
    <property type="entry name" value="MANGANESE TRANSPORTER SMF1"/>
    <property type="match status" value="1"/>
</dbReference>
<evidence type="ECO:0000313" key="7">
    <source>
        <dbReference type="EMBL" id="SPO29123.1"/>
    </source>
</evidence>
<feature type="transmembrane region" description="Helical" evidence="6">
    <location>
        <begin position="136"/>
        <end position="156"/>
    </location>
</feature>
<sequence>MPPSTSTRSPLSEQLSTPPPTKPKWKARLASHWATTVRVVRRHVYFLGPGIVASVAYADPGNWATDLQAGSEYGYSLLFIVLLTGIFAVFIQILSARVGVVTNADLARQCRMLILKEDRHGSPTQRTVSHPKLRRWALLYPLYVIAEGAIVATELAELTGSAIALNLLFPALPLWAGILITSVDVILILFLYKPPPNGSFRLLEGLIAILVFTVLSCFIVLLVRIKPYWPDVFHGYLPSHHVVQSGALYVSVGILGATVMPHAIILGSHFASIDRLPSLDAAPCTTNPTTDHDTLREAAQQDQSRWEIISSSFSRLLRPKPETKAEVVRLSRVIRSLISLRTGTQDVDSESIRQSRRARFTPDDLPPRTLENIRIHLKHASVDIGMSLVSFAIVINSAILIVAAAAFYYTESGAGGSGQVVVASLYDAFYLLKDRLGSLAAILFAVALLAAGQSASITVTLAGQLVSEGFINWRTDPFLRRIVTRLVAIVPSLTVSLAVGKDGLDEMLVASQVALSIALPFVLLPLIIVTGSKARMTAEEMDRAEVESSASSIRSSIQAERTSGEAAVRSPPRLEDMSDTDGITHRPTFTRDASTCASLALVEMLPRNHTQPDSSAPSDEPSKKSPPEENQQQQQQQLSQSQQSPLAASSPSGGERQVGKKSQCFASAWYVQVVAYAIFAVIVVADVYVLITTFMGID</sequence>
<organism evidence="7 8">
    <name type="scientific">Ustilago trichophora</name>
    <dbReference type="NCBI Taxonomy" id="86804"/>
    <lineage>
        <taxon>Eukaryota</taxon>
        <taxon>Fungi</taxon>
        <taxon>Dikarya</taxon>
        <taxon>Basidiomycota</taxon>
        <taxon>Ustilaginomycotina</taxon>
        <taxon>Ustilaginomycetes</taxon>
        <taxon>Ustilaginales</taxon>
        <taxon>Ustilaginaceae</taxon>
        <taxon>Ustilago</taxon>
    </lineage>
</organism>
<name>A0A5C3EEQ5_9BASI</name>
<proteinExistence type="predicted"/>
<dbReference type="EMBL" id="OOIN01000027">
    <property type="protein sequence ID" value="SPO29123.1"/>
    <property type="molecule type" value="Genomic_DNA"/>
</dbReference>
<feature type="transmembrane region" description="Helical" evidence="6">
    <location>
        <begin position="384"/>
        <end position="409"/>
    </location>
</feature>
<dbReference type="InterPro" id="IPR001046">
    <property type="entry name" value="NRAMP_fam"/>
</dbReference>
<dbReference type="OrthoDB" id="409173at2759"/>
<dbReference type="GO" id="GO:0015086">
    <property type="term" value="F:cadmium ion transmembrane transporter activity"/>
    <property type="evidence" value="ECO:0007669"/>
    <property type="project" value="TreeGrafter"/>
</dbReference>
<protein>
    <submittedName>
        <fullName evidence="7">Related to vacuolar transport protein ESP1</fullName>
    </submittedName>
</protein>
<dbReference type="AlphaFoldDB" id="A0A5C3EEQ5"/>
<feature type="transmembrane region" description="Helical" evidence="6">
    <location>
        <begin position="669"/>
        <end position="691"/>
    </location>
</feature>
<evidence type="ECO:0000256" key="1">
    <source>
        <dbReference type="ARBA" id="ARBA00004141"/>
    </source>
</evidence>
<feature type="region of interest" description="Disordered" evidence="5">
    <location>
        <begin position="608"/>
        <end position="658"/>
    </location>
</feature>
<reference evidence="7 8" key="1">
    <citation type="submission" date="2018-03" db="EMBL/GenBank/DDBJ databases">
        <authorList>
            <person name="Guldener U."/>
        </authorList>
    </citation>
    <scope>NUCLEOTIDE SEQUENCE [LARGE SCALE GENOMIC DNA]</scope>
    <source>
        <strain evidence="7 8">NBRC100155</strain>
    </source>
</reference>
<keyword evidence="3 6" id="KW-1133">Transmembrane helix</keyword>
<feature type="compositionally biased region" description="Low complexity" evidence="5">
    <location>
        <begin position="547"/>
        <end position="561"/>
    </location>
</feature>
<dbReference type="Proteomes" id="UP000324022">
    <property type="component" value="Unassembled WGS sequence"/>
</dbReference>
<comment type="subcellular location">
    <subcellularLocation>
        <location evidence="1">Membrane</location>
        <topology evidence="1">Multi-pass membrane protein</topology>
    </subcellularLocation>
</comment>
<feature type="region of interest" description="Disordered" evidence="5">
    <location>
        <begin position="542"/>
        <end position="589"/>
    </location>
</feature>
<evidence type="ECO:0000256" key="4">
    <source>
        <dbReference type="ARBA" id="ARBA00023136"/>
    </source>
</evidence>
<evidence type="ECO:0000256" key="6">
    <source>
        <dbReference type="SAM" id="Phobius"/>
    </source>
</evidence>
<evidence type="ECO:0000313" key="8">
    <source>
        <dbReference type="Proteomes" id="UP000324022"/>
    </source>
</evidence>